<dbReference type="Proteomes" id="UP001562425">
    <property type="component" value="Unassembled WGS sequence"/>
</dbReference>
<feature type="region of interest" description="Disordered" evidence="7">
    <location>
        <begin position="573"/>
        <end position="638"/>
    </location>
</feature>
<name>A0ABD1DEL2_CULPP</name>
<keyword evidence="3" id="KW-0813">Transport</keyword>
<keyword evidence="10" id="KW-1185">Reference proteome</keyword>
<dbReference type="AlphaFoldDB" id="A0ABD1DEL2"/>
<accession>A0ABD1DEL2</accession>
<evidence type="ECO:0000256" key="1">
    <source>
        <dbReference type="ARBA" id="ARBA00004141"/>
    </source>
</evidence>
<protein>
    <recommendedName>
        <fullName evidence="11">Big brain</fullName>
    </recommendedName>
</protein>
<feature type="transmembrane region" description="Helical" evidence="8">
    <location>
        <begin position="178"/>
        <end position="199"/>
    </location>
</feature>
<feature type="transmembrane region" description="Helical" evidence="8">
    <location>
        <begin position="206"/>
        <end position="228"/>
    </location>
</feature>
<dbReference type="InterPro" id="IPR023271">
    <property type="entry name" value="Aquaporin-like"/>
</dbReference>
<comment type="subcellular location">
    <subcellularLocation>
        <location evidence="1">Membrane</location>
        <topology evidence="1">Multi-pass membrane protein</topology>
    </subcellularLocation>
</comment>
<dbReference type="PANTHER" id="PTHR19139:SF268">
    <property type="entry name" value="NEUROGENIC PROTEIN BIG BRAIN"/>
    <property type="match status" value="1"/>
</dbReference>
<dbReference type="CDD" id="cd00333">
    <property type="entry name" value="MIP"/>
    <property type="match status" value="1"/>
</dbReference>
<keyword evidence="4 8" id="KW-0812">Transmembrane</keyword>
<keyword evidence="6 8" id="KW-0472">Membrane</keyword>
<feature type="transmembrane region" description="Helical" evidence="8">
    <location>
        <begin position="68"/>
        <end position="92"/>
    </location>
</feature>
<dbReference type="GO" id="GO:0016020">
    <property type="term" value="C:membrane"/>
    <property type="evidence" value="ECO:0007669"/>
    <property type="project" value="UniProtKB-SubCell"/>
</dbReference>
<dbReference type="InterPro" id="IPR022357">
    <property type="entry name" value="MIP_CS"/>
</dbReference>
<dbReference type="PRINTS" id="PR00783">
    <property type="entry name" value="MINTRINSICP"/>
</dbReference>
<gene>
    <name evidence="9" type="ORF">pipiens_002464</name>
</gene>
<evidence type="ECO:0000256" key="4">
    <source>
        <dbReference type="ARBA" id="ARBA00022692"/>
    </source>
</evidence>
<dbReference type="EMBL" id="JBEHCU010006109">
    <property type="protein sequence ID" value="KAL1397864.1"/>
    <property type="molecule type" value="Genomic_DNA"/>
</dbReference>
<evidence type="ECO:0008006" key="11">
    <source>
        <dbReference type="Google" id="ProtNLM"/>
    </source>
</evidence>
<dbReference type="PROSITE" id="PS00221">
    <property type="entry name" value="MIP"/>
    <property type="match status" value="1"/>
</dbReference>
<evidence type="ECO:0000313" key="10">
    <source>
        <dbReference type="Proteomes" id="UP001562425"/>
    </source>
</evidence>
<feature type="compositionally biased region" description="Low complexity" evidence="7">
    <location>
        <begin position="573"/>
        <end position="611"/>
    </location>
</feature>
<reference evidence="9 10" key="1">
    <citation type="submission" date="2024-05" db="EMBL/GenBank/DDBJ databases">
        <title>Culex pipiens pipiens assembly and annotation.</title>
        <authorList>
            <person name="Alout H."/>
            <person name="Durand T."/>
        </authorList>
    </citation>
    <scope>NUCLEOTIDE SEQUENCE [LARGE SCALE GENOMIC DNA]</scope>
    <source>
        <strain evidence="9">HA-2024</strain>
        <tissue evidence="9">Whole body</tissue>
    </source>
</reference>
<feature type="region of interest" description="Disordered" evidence="7">
    <location>
        <begin position="456"/>
        <end position="475"/>
    </location>
</feature>
<feature type="compositionally biased region" description="Low complexity" evidence="7">
    <location>
        <begin position="408"/>
        <end position="419"/>
    </location>
</feature>
<evidence type="ECO:0000313" key="9">
    <source>
        <dbReference type="EMBL" id="KAL1397864.1"/>
    </source>
</evidence>
<evidence type="ECO:0000256" key="8">
    <source>
        <dbReference type="SAM" id="Phobius"/>
    </source>
</evidence>
<proteinExistence type="inferred from homology"/>
<dbReference type="InterPro" id="IPR034294">
    <property type="entry name" value="Aquaporin_transptr"/>
</dbReference>
<evidence type="ECO:0000256" key="2">
    <source>
        <dbReference type="ARBA" id="ARBA00006175"/>
    </source>
</evidence>
<comment type="caution">
    <text evidence="9">The sequence shown here is derived from an EMBL/GenBank/DDBJ whole genome shotgun (WGS) entry which is preliminary data.</text>
</comment>
<keyword evidence="5 8" id="KW-1133">Transmembrane helix</keyword>
<feature type="region of interest" description="Disordered" evidence="7">
    <location>
        <begin position="482"/>
        <end position="548"/>
    </location>
</feature>
<evidence type="ECO:0000256" key="6">
    <source>
        <dbReference type="ARBA" id="ARBA00023136"/>
    </source>
</evidence>
<dbReference type="Gene3D" id="1.20.1080.10">
    <property type="entry name" value="Glycerol uptake facilitator protein"/>
    <property type="match status" value="1"/>
</dbReference>
<dbReference type="PANTHER" id="PTHR19139">
    <property type="entry name" value="AQUAPORIN TRANSPORTER"/>
    <property type="match status" value="1"/>
</dbReference>
<comment type="similarity">
    <text evidence="2">Belongs to the MIP/aquaporin (TC 1.A.8) family.</text>
</comment>
<dbReference type="FunFam" id="1.20.1080.10:FF:000026">
    <property type="entry name" value="Big brain"/>
    <property type="match status" value="1"/>
</dbReference>
<dbReference type="Pfam" id="PF00230">
    <property type="entry name" value="MIP"/>
    <property type="match status" value="1"/>
</dbReference>
<evidence type="ECO:0000256" key="5">
    <source>
        <dbReference type="ARBA" id="ARBA00022989"/>
    </source>
</evidence>
<feature type="region of interest" description="Disordered" evidence="7">
    <location>
        <begin position="279"/>
        <end position="307"/>
    </location>
</feature>
<evidence type="ECO:0000256" key="3">
    <source>
        <dbReference type="ARBA" id="ARBA00022448"/>
    </source>
</evidence>
<evidence type="ECO:0000256" key="7">
    <source>
        <dbReference type="SAM" id="MobiDB-lite"/>
    </source>
</evidence>
<sequence length="638" mass="69489">MAEESLHVPDSNIDYHIVQLFERLENLRREPGTKLSTSMQGGGRASMHNELRSLEFWRSITAECLASFFYVFIVCGAAAGAGVGASVSSVLLATALSSGFAVTALTQCFLHVSGAHINPAVTIALAVTRMISPLRLVLYLIAQCGGSIAGAAVLYGVTVPGYQGNLQAAVSHTSTLAAWERFGVEFILTFVVVLSYLISTNSYKKYFGSSAIAIGAAYSACSFVSMPYLNPARSLGPSFVLSKWDNHWVYWVGPLVGGIMSGLLHQFIFSTKKTMKKSKDDVDSSINSDEDINYDGDLDKPQQPGKYHTYRPQSGTLASQQRYCQSIYTAEPTANKTDRVESIYGGTKSMYCKSPPLTRANLSRSQSVYTKSNTALNRGPDMSIRQGPLVPAQSLYPLRVNPPQSSHLQNQNVQNQLQQRSESIYGIRSSLRQPQQGPNDGRMTQQIVAHPQQGDIQGFQPIYGTRNNPNCSADGIKFDREARENSRDDSMMSAKFAARGARPESMYGVSGQRRVQSAQSDDSSYGSYHGSGPAITPPTRNASNSSSNYNGGLMLPNYGPAGGPGMVAMNAQQMNQQQQQERKASSSSSNQQQQQQQQSNRNQQQQQVSIQGTNLPPPPPGMQNHQAGGYQMHPVRQN</sequence>
<feature type="compositionally biased region" description="Low complexity" evidence="7">
    <location>
        <begin position="520"/>
        <end position="532"/>
    </location>
</feature>
<feature type="transmembrane region" description="Helical" evidence="8">
    <location>
        <begin position="136"/>
        <end position="158"/>
    </location>
</feature>
<feature type="region of interest" description="Disordered" evidence="7">
    <location>
        <begin position="400"/>
        <end position="419"/>
    </location>
</feature>
<dbReference type="NCBIfam" id="TIGR00861">
    <property type="entry name" value="MIP"/>
    <property type="match status" value="1"/>
</dbReference>
<feature type="transmembrane region" description="Helical" evidence="8">
    <location>
        <begin position="248"/>
        <end position="269"/>
    </location>
</feature>
<dbReference type="InterPro" id="IPR000425">
    <property type="entry name" value="MIP"/>
</dbReference>
<organism evidence="9 10">
    <name type="scientific">Culex pipiens pipiens</name>
    <name type="common">Northern house mosquito</name>
    <dbReference type="NCBI Taxonomy" id="38569"/>
    <lineage>
        <taxon>Eukaryota</taxon>
        <taxon>Metazoa</taxon>
        <taxon>Ecdysozoa</taxon>
        <taxon>Arthropoda</taxon>
        <taxon>Hexapoda</taxon>
        <taxon>Insecta</taxon>
        <taxon>Pterygota</taxon>
        <taxon>Neoptera</taxon>
        <taxon>Endopterygota</taxon>
        <taxon>Diptera</taxon>
        <taxon>Nematocera</taxon>
        <taxon>Culicoidea</taxon>
        <taxon>Culicidae</taxon>
        <taxon>Culicinae</taxon>
        <taxon>Culicini</taxon>
        <taxon>Culex</taxon>
        <taxon>Culex</taxon>
    </lineage>
</organism>
<dbReference type="SUPFAM" id="SSF81338">
    <property type="entry name" value="Aquaporin-like"/>
    <property type="match status" value="1"/>
</dbReference>